<dbReference type="Proteomes" id="UP000178509">
    <property type="component" value="Unassembled WGS sequence"/>
</dbReference>
<dbReference type="InterPro" id="IPR036291">
    <property type="entry name" value="NAD(P)-bd_dom_sf"/>
</dbReference>
<dbReference type="SUPFAM" id="SSF51735">
    <property type="entry name" value="NAD(P)-binding Rossmann-fold domains"/>
    <property type="match status" value="1"/>
</dbReference>
<dbReference type="GO" id="GO:0044877">
    <property type="term" value="F:protein-containing complex binding"/>
    <property type="evidence" value="ECO:0007669"/>
    <property type="project" value="TreeGrafter"/>
</dbReference>
<name>A0A1G2HFY8_9BACT</name>
<dbReference type="AlphaFoldDB" id="A0A1G2HFY8"/>
<dbReference type="InterPro" id="IPR016040">
    <property type="entry name" value="NAD(P)-bd_dom"/>
</dbReference>
<dbReference type="Gene3D" id="3.40.50.720">
    <property type="entry name" value="NAD(P)-binding Rossmann-like Domain"/>
    <property type="match status" value="1"/>
</dbReference>
<sequence>MYKRVLILGGTGFLGYYVLRALDKADFDMAILLHRKKDDLNVPFEGYALFEGDILKPETLKSTIDKFKPDVIIDMVGSFKTDPKKIFIEATKNLLKAAQEGGVKKIVYVSDLAVNLNKKNAYLEARRGAENELRNSIFLWTIFRSSVIFGWRANFTNTIKNQIEGIFPILIPSNKYKLQPVAAENLADSIAIAAGQDIGNSQIYEAVGPEILTPKEIVNRLKSSLNSERKILYVPFFILKVFSFFKKVGFPTHISSSYIQVFKNRALGNAEYLKRDFDLNEIKFDPAQDHELY</sequence>
<comment type="caution">
    <text evidence="2">The sequence shown here is derived from an EMBL/GenBank/DDBJ whole genome shotgun (WGS) entry which is preliminary data.</text>
</comment>
<gene>
    <name evidence="2" type="ORF">A3H51_01300</name>
</gene>
<proteinExistence type="predicted"/>
<dbReference type="Pfam" id="PF13460">
    <property type="entry name" value="NAD_binding_10"/>
    <property type="match status" value="1"/>
</dbReference>
<dbReference type="PANTHER" id="PTHR12126:SF11">
    <property type="entry name" value="NADH DEHYDROGENASE [UBIQUINONE] 1 ALPHA SUBCOMPLEX SUBUNIT 9, MITOCHONDRIAL"/>
    <property type="match status" value="1"/>
</dbReference>
<organism evidence="2 3">
    <name type="scientific">Candidatus Spechtbacteria bacterium RIFCSPLOWO2_02_FULL_38_8</name>
    <dbReference type="NCBI Taxonomy" id="1802164"/>
    <lineage>
        <taxon>Bacteria</taxon>
        <taxon>Candidatus Spechtiibacteriota</taxon>
    </lineage>
</organism>
<dbReference type="EMBL" id="MHOJ01000043">
    <property type="protein sequence ID" value="OGZ61393.1"/>
    <property type="molecule type" value="Genomic_DNA"/>
</dbReference>
<accession>A0A1G2HFY8</accession>
<protein>
    <recommendedName>
        <fullName evidence="1">NAD(P)-binding domain-containing protein</fullName>
    </recommendedName>
</protein>
<feature type="domain" description="NAD(P)-binding" evidence="1">
    <location>
        <begin position="9"/>
        <end position="146"/>
    </location>
</feature>
<evidence type="ECO:0000313" key="3">
    <source>
        <dbReference type="Proteomes" id="UP000178509"/>
    </source>
</evidence>
<evidence type="ECO:0000259" key="1">
    <source>
        <dbReference type="Pfam" id="PF13460"/>
    </source>
</evidence>
<dbReference type="PANTHER" id="PTHR12126">
    <property type="entry name" value="NADH-UBIQUINONE OXIDOREDUCTASE 39 KDA SUBUNIT-RELATED"/>
    <property type="match status" value="1"/>
</dbReference>
<dbReference type="InterPro" id="IPR051207">
    <property type="entry name" value="ComplexI_NDUFA9_subunit"/>
</dbReference>
<dbReference type="STRING" id="1802164.A3H51_01300"/>
<evidence type="ECO:0000313" key="2">
    <source>
        <dbReference type="EMBL" id="OGZ61393.1"/>
    </source>
</evidence>
<reference evidence="2 3" key="1">
    <citation type="journal article" date="2016" name="Nat. Commun.">
        <title>Thousands of microbial genomes shed light on interconnected biogeochemical processes in an aquifer system.</title>
        <authorList>
            <person name="Anantharaman K."/>
            <person name="Brown C.T."/>
            <person name="Hug L.A."/>
            <person name="Sharon I."/>
            <person name="Castelle C.J."/>
            <person name="Probst A.J."/>
            <person name="Thomas B.C."/>
            <person name="Singh A."/>
            <person name="Wilkins M.J."/>
            <person name="Karaoz U."/>
            <person name="Brodie E.L."/>
            <person name="Williams K.H."/>
            <person name="Hubbard S.S."/>
            <person name="Banfield J.F."/>
        </authorList>
    </citation>
    <scope>NUCLEOTIDE SEQUENCE [LARGE SCALE GENOMIC DNA]</scope>
</reference>